<dbReference type="EMBL" id="JAACJO010000003">
    <property type="protein sequence ID" value="KAF5360888.1"/>
    <property type="molecule type" value="Genomic_DNA"/>
</dbReference>
<gene>
    <name evidence="2" type="ORF">D9756_004718</name>
</gene>
<evidence type="ECO:0000313" key="3">
    <source>
        <dbReference type="Proteomes" id="UP000559027"/>
    </source>
</evidence>
<name>A0A8H5G9K3_9AGAR</name>
<accession>A0A8H5G9K3</accession>
<sequence length="139" mass="14858">MGELRSVKYSPSELKLGGIEGLLRGGGRNIESVRVINISRAPAAVSDREGFTSTTSFEEQQLRFNKKNPDSEVTRQMRERLVLNAAVASRFGTSLSGKSAPGHKMNPLTHSTPPAQPDVVVTFARGGTCSLAIVLMGSS</sequence>
<proteinExistence type="predicted"/>
<comment type="caution">
    <text evidence="2">The sequence shown here is derived from an EMBL/GenBank/DDBJ whole genome shotgun (WGS) entry which is preliminary data.</text>
</comment>
<feature type="region of interest" description="Disordered" evidence="1">
    <location>
        <begin position="94"/>
        <end position="113"/>
    </location>
</feature>
<keyword evidence="3" id="KW-1185">Reference proteome</keyword>
<evidence type="ECO:0000256" key="1">
    <source>
        <dbReference type="SAM" id="MobiDB-lite"/>
    </source>
</evidence>
<reference evidence="2 3" key="1">
    <citation type="journal article" date="2020" name="ISME J.">
        <title>Uncovering the hidden diversity of litter-decomposition mechanisms in mushroom-forming fungi.</title>
        <authorList>
            <person name="Floudas D."/>
            <person name="Bentzer J."/>
            <person name="Ahren D."/>
            <person name="Johansson T."/>
            <person name="Persson P."/>
            <person name="Tunlid A."/>
        </authorList>
    </citation>
    <scope>NUCLEOTIDE SEQUENCE [LARGE SCALE GENOMIC DNA]</scope>
    <source>
        <strain evidence="2 3">CBS 146.42</strain>
    </source>
</reference>
<protein>
    <submittedName>
        <fullName evidence="2">Uncharacterized protein</fullName>
    </submittedName>
</protein>
<dbReference type="Proteomes" id="UP000559027">
    <property type="component" value="Unassembled WGS sequence"/>
</dbReference>
<organism evidence="2 3">
    <name type="scientific">Leucocoprinus leucothites</name>
    <dbReference type="NCBI Taxonomy" id="201217"/>
    <lineage>
        <taxon>Eukaryota</taxon>
        <taxon>Fungi</taxon>
        <taxon>Dikarya</taxon>
        <taxon>Basidiomycota</taxon>
        <taxon>Agaricomycotina</taxon>
        <taxon>Agaricomycetes</taxon>
        <taxon>Agaricomycetidae</taxon>
        <taxon>Agaricales</taxon>
        <taxon>Agaricineae</taxon>
        <taxon>Agaricaceae</taxon>
        <taxon>Leucocoprinus</taxon>
    </lineage>
</organism>
<evidence type="ECO:0000313" key="2">
    <source>
        <dbReference type="EMBL" id="KAF5360888.1"/>
    </source>
</evidence>
<dbReference type="AlphaFoldDB" id="A0A8H5G9K3"/>